<dbReference type="CTD" id="6752077"/>
<dbReference type="AlphaFoldDB" id="B3RRF6"/>
<feature type="repeat" description="ARM" evidence="1">
    <location>
        <begin position="703"/>
        <end position="745"/>
    </location>
</feature>
<dbReference type="SMART" id="SM00185">
    <property type="entry name" value="ARM"/>
    <property type="match status" value="11"/>
</dbReference>
<dbReference type="Proteomes" id="UP000009022">
    <property type="component" value="Unassembled WGS sequence"/>
</dbReference>
<dbReference type="Gene3D" id="1.25.10.10">
    <property type="entry name" value="Leucine-rich Repeat Variant"/>
    <property type="match status" value="4"/>
</dbReference>
<feature type="repeat" description="ARM" evidence="1">
    <location>
        <begin position="454"/>
        <end position="496"/>
    </location>
</feature>
<feature type="compositionally biased region" description="Acidic residues" evidence="2">
    <location>
        <begin position="382"/>
        <end position="396"/>
    </location>
</feature>
<name>B3RRF6_TRIAD</name>
<dbReference type="PROSITE" id="PS50176">
    <property type="entry name" value="ARM_REPEAT"/>
    <property type="match status" value="6"/>
</dbReference>
<dbReference type="OMA" id="HAPPWRQ"/>
<dbReference type="InterPro" id="IPR000225">
    <property type="entry name" value="Armadillo"/>
</dbReference>
<proteinExistence type="predicted"/>
<feature type="repeat" description="ARM" evidence="1">
    <location>
        <begin position="828"/>
        <end position="870"/>
    </location>
</feature>
<feature type="region of interest" description="Disordered" evidence="2">
    <location>
        <begin position="380"/>
        <end position="404"/>
    </location>
</feature>
<accession>B3RRF6</accession>
<dbReference type="OrthoDB" id="1683831at2759"/>
<feature type="repeat" description="ARM" evidence="1">
    <location>
        <begin position="495"/>
        <end position="523"/>
    </location>
</feature>
<keyword evidence="4" id="KW-1185">Reference proteome</keyword>
<evidence type="ECO:0000313" key="3">
    <source>
        <dbReference type="EMBL" id="EDV26336.1"/>
    </source>
</evidence>
<dbReference type="KEGG" id="tad:TRIADDRAFT_63243"/>
<dbReference type="PANTHER" id="PTHR46241">
    <property type="entry name" value="ARMADILLO REPEAT-CONTAINING PROTEIN 4 ARMC4"/>
    <property type="match status" value="1"/>
</dbReference>
<dbReference type="SUPFAM" id="SSF48371">
    <property type="entry name" value="ARM repeat"/>
    <property type="match status" value="2"/>
</dbReference>
<evidence type="ECO:0000256" key="1">
    <source>
        <dbReference type="PROSITE-ProRule" id="PRU00259"/>
    </source>
</evidence>
<dbReference type="EMBL" id="DS985243">
    <property type="protein sequence ID" value="EDV26336.1"/>
    <property type="molecule type" value="Genomic_DNA"/>
</dbReference>
<dbReference type="HOGENOM" id="CLU_011703_0_0_1"/>
<evidence type="ECO:0000256" key="2">
    <source>
        <dbReference type="SAM" id="MobiDB-lite"/>
    </source>
</evidence>
<dbReference type="eggNOG" id="KOG0167">
    <property type="taxonomic scope" value="Eukaryota"/>
</dbReference>
<dbReference type="GeneID" id="6752077"/>
<dbReference type="PhylomeDB" id="B3RRF6"/>
<gene>
    <name evidence="3" type="ORF">TRIADDRAFT_63243</name>
</gene>
<feature type="region of interest" description="Disordered" evidence="2">
    <location>
        <begin position="341"/>
        <end position="364"/>
    </location>
</feature>
<evidence type="ECO:0000313" key="4">
    <source>
        <dbReference type="Proteomes" id="UP000009022"/>
    </source>
</evidence>
<dbReference type="FunCoup" id="B3RRF6">
    <property type="interactions" value="5"/>
</dbReference>
<dbReference type="STRING" id="10228.B3RRF6"/>
<dbReference type="Pfam" id="PF00514">
    <property type="entry name" value="Arm"/>
    <property type="match status" value="2"/>
</dbReference>
<evidence type="ECO:0008006" key="5">
    <source>
        <dbReference type="Google" id="ProtNLM"/>
    </source>
</evidence>
<dbReference type="InterPro" id="IPR016024">
    <property type="entry name" value="ARM-type_fold"/>
</dbReference>
<dbReference type="InterPro" id="IPR011989">
    <property type="entry name" value="ARM-like"/>
</dbReference>
<organism evidence="3 4">
    <name type="scientific">Trichoplax adhaerens</name>
    <name type="common">Trichoplax reptans</name>
    <dbReference type="NCBI Taxonomy" id="10228"/>
    <lineage>
        <taxon>Eukaryota</taxon>
        <taxon>Metazoa</taxon>
        <taxon>Placozoa</taxon>
        <taxon>Uniplacotomia</taxon>
        <taxon>Trichoplacea</taxon>
        <taxon>Trichoplacidae</taxon>
        <taxon>Trichoplax</taxon>
    </lineage>
</organism>
<dbReference type="PANTHER" id="PTHR46241:SF1">
    <property type="entry name" value="OUTER DYNEIN ARM-DOCKING COMPLEX SUBUNIT 2"/>
    <property type="match status" value="1"/>
</dbReference>
<reference evidence="3 4" key="1">
    <citation type="journal article" date="2008" name="Nature">
        <title>The Trichoplax genome and the nature of placozoans.</title>
        <authorList>
            <person name="Srivastava M."/>
            <person name="Begovic E."/>
            <person name="Chapman J."/>
            <person name="Putnam N.H."/>
            <person name="Hellsten U."/>
            <person name="Kawashima T."/>
            <person name="Kuo A."/>
            <person name="Mitros T."/>
            <person name="Salamov A."/>
            <person name="Carpenter M.L."/>
            <person name="Signorovitch A.Y."/>
            <person name="Moreno M.A."/>
            <person name="Kamm K."/>
            <person name="Grimwood J."/>
            <person name="Schmutz J."/>
            <person name="Shapiro H."/>
            <person name="Grigoriev I.V."/>
            <person name="Buss L.W."/>
            <person name="Schierwater B."/>
            <person name="Dellaporta S.L."/>
            <person name="Rokhsar D.S."/>
        </authorList>
    </citation>
    <scope>NUCLEOTIDE SEQUENCE [LARGE SCALE GENOMIC DNA]</scope>
    <source>
        <strain evidence="3 4">Grell-BS-1999</strain>
    </source>
</reference>
<dbReference type="RefSeq" id="XP_002110332.1">
    <property type="nucleotide sequence ID" value="XM_002110296.1"/>
</dbReference>
<feature type="repeat" description="ARM" evidence="1">
    <location>
        <begin position="661"/>
        <end position="686"/>
    </location>
</feature>
<sequence length="991" mass="109091">MGATLSSRAQWTSASEGAVGKLEINPQNEQLLTEIAEFTEVFPSKYPAEAEKIFNKPFTWNSSLDPISFTSLDEIEASDMEAKSKACNAADEPLLTVIKDNDKCLITAATFEQLSNVLKCAGNRKLSEVQACLEANRDPISNMMGPAFARIGIDDTSLVKAHQLLVRAQKEGNENVEEINTAFNLLLVVNSFDMKLMQLSFDIVAKEIRLSPEAVERDVNLLRSFSGADKSCLLRSIEFMSDYVFANGCRAPPWRQVHGDIAYIIIKPFDIDEQLVLTANTSGYYRNKGVSNEGEIDYTRIGEVFPTLVMFMKEQSAHFVSTMGRQEFAFFNKTGKDEDKNISKNINFDEDEGESTPAAMTRDDTGHLSIKKTLSILKPDEDFSESSSESEEEEDNADRRQETNADLPSEYWQIQKLVKYLKVGNSTATVLALCCIRDFNLAQEACQLAIRKVGGLEVLINLLDTDEIKCKIGSLKILKDISRNTQLRRAIVDLGGLQTLVKILDDDNKDLKCLAAETIANVAKFRRARRTLSIVIAIYTEIHFISSHEKDVNVARCGALALWSCSKSTKNKQAIRKAGGIPYLAKLLKSKNEEILIPVVGTLQECASERSYRLAIRTEGMIEDLVNNLNSENQELQMHCASAIFKCAEEEETRNLVRQYGGLDPLVRLLQHRDNKELLAAATGAIWKCSKSPENVLRFQELEAIEKLVGLLTDQPEEVLINVVGALGECAAEHSNQVAIRKAGGIPLLVNLLTGTNQALLVNVTKAVGACAIDPECMYIIDRLDGVRLLWSLLKSSNPNVQASSAWAICPCIENAKDAGEMVRSFVGGLELIVSLLKSEDKEVLASVCAAIANIAKDEENLAVITDHGVVPMLAKLATTTDDHLRRHLAEAIARCCMWGNNRVAFGAAGAVAPLVHYLKSPSASVHRSTAKALFQLSKDPNNCITMHENGVVKLLIDLVGSTDSTLQEASAGCISNIRRLALANEKARNR</sequence>
<feature type="repeat" description="ARM" evidence="1">
    <location>
        <begin position="579"/>
        <end position="621"/>
    </location>
</feature>
<protein>
    <recommendedName>
        <fullName evidence="5">Armadillo repeat-containing protein 4</fullName>
    </recommendedName>
</protein>
<dbReference type="InParanoid" id="B3RRF6"/>